<dbReference type="RefSeq" id="WP_092536560.1">
    <property type="nucleotide sequence ID" value="NZ_FNIM01000010.1"/>
</dbReference>
<keyword evidence="2" id="KW-1185">Reference proteome</keyword>
<proteinExistence type="predicted"/>
<organism evidence="1 2">
    <name type="scientific">Actinomyces ruminicola</name>
    <dbReference type="NCBI Taxonomy" id="332524"/>
    <lineage>
        <taxon>Bacteria</taxon>
        <taxon>Bacillati</taxon>
        <taxon>Actinomycetota</taxon>
        <taxon>Actinomycetes</taxon>
        <taxon>Actinomycetales</taxon>
        <taxon>Actinomycetaceae</taxon>
        <taxon>Actinomyces</taxon>
    </lineage>
</organism>
<reference evidence="2" key="1">
    <citation type="submission" date="2016-10" db="EMBL/GenBank/DDBJ databases">
        <authorList>
            <person name="Varghese N."/>
            <person name="Submissions S."/>
        </authorList>
    </citation>
    <scope>NUCLEOTIDE SEQUENCE [LARGE SCALE GENOMIC DNA]</scope>
    <source>
        <strain evidence="2">DSM 27982</strain>
    </source>
</reference>
<gene>
    <name evidence="1" type="ORF">SAMN05216355_11024</name>
</gene>
<accession>A0A1H0DD39</accession>
<evidence type="ECO:0000313" key="1">
    <source>
        <dbReference type="EMBL" id="SDN68062.1"/>
    </source>
</evidence>
<evidence type="ECO:0000313" key="2">
    <source>
        <dbReference type="Proteomes" id="UP000198541"/>
    </source>
</evidence>
<protein>
    <recommendedName>
        <fullName evidence="3">Transposase</fullName>
    </recommendedName>
</protein>
<dbReference type="EMBL" id="FNIM01000010">
    <property type="protein sequence ID" value="SDN68062.1"/>
    <property type="molecule type" value="Genomic_DNA"/>
</dbReference>
<dbReference type="AlphaFoldDB" id="A0A1H0DD39"/>
<name>A0A1H0DD39_9ACTO</name>
<sequence>MRYGSTTGLAGADVDELAERVQQILDGTRIPLTVWFEVAWQMVASKNGASAAHLYQVLPVGSYQTVWAMLSRLRSVMGWSDSQPLARRVEVDETYLGWVALGQGRRDVGPRAGPWLPGQ</sequence>
<evidence type="ECO:0008006" key="3">
    <source>
        <dbReference type="Google" id="ProtNLM"/>
    </source>
</evidence>
<dbReference type="Proteomes" id="UP000198541">
    <property type="component" value="Unassembled WGS sequence"/>
</dbReference>